<feature type="region of interest" description="Disordered" evidence="1">
    <location>
        <begin position="1"/>
        <end position="23"/>
    </location>
</feature>
<evidence type="ECO:0000313" key="3">
    <source>
        <dbReference type="Proteomes" id="UP000008141"/>
    </source>
</evidence>
<dbReference type="InParanoid" id="E1Z233"/>
<evidence type="ECO:0008006" key="4">
    <source>
        <dbReference type="Google" id="ProtNLM"/>
    </source>
</evidence>
<dbReference type="RefSeq" id="XP_005851697.1">
    <property type="nucleotide sequence ID" value="XM_005851635.1"/>
</dbReference>
<keyword evidence="3" id="KW-1185">Reference proteome</keyword>
<evidence type="ECO:0000313" key="2">
    <source>
        <dbReference type="EMBL" id="EFN59595.1"/>
    </source>
</evidence>
<dbReference type="InterPro" id="IPR027417">
    <property type="entry name" value="P-loop_NTPase"/>
</dbReference>
<feature type="compositionally biased region" description="Low complexity" evidence="1">
    <location>
        <begin position="139"/>
        <end position="162"/>
    </location>
</feature>
<feature type="compositionally biased region" description="Low complexity" evidence="1">
    <location>
        <begin position="1"/>
        <end position="13"/>
    </location>
</feature>
<dbReference type="AlphaFoldDB" id="E1Z233"/>
<organism evidence="3">
    <name type="scientific">Chlorella variabilis</name>
    <name type="common">Green alga</name>
    <dbReference type="NCBI Taxonomy" id="554065"/>
    <lineage>
        <taxon>Eukaryota</taxon>
        <taxon>Viridiplantae</taxon>
        <taxon>Chlorophyta</taxon>
        <taxon>core chlorophytes</taxon>
        <taxon>Trebouxiophyceae</taxon>
        <taxon>Chlorellales</taxon>
        <taxon>Chlorellaceae</taxon>
        <taxon>Chlorella clade</taxon>
        <taxon>Chlorella</taxon>
    </lineage>
</organism>
<dbReference type="EMBL" id="GL433835">
    <property type="protein sequence ID" value="EFN59595.1"/>
    <property type="molecule type" value="Genomic_DNA"/>
</dbReference>
<dbReference type="GeneID" id="17359470"/>
<feature type="region of interest" description="Disordered" evidence="1">
    <location>
        <begin position="129"/>
        <end position="173"/>
    </location>
</feature>
<evidence type="ECO:0000256" key="1">
    <source>
        <dbReference type="SAM" id="MobiDB-lite"/>
    </source>
</evidence>
<sequence length="538" mass="56274">MKPPGGAQSPRGAGSRGSGGARRTFPPRITALLLAAALVAAWMFSSKRAAQAGSGTQVRAPSPPPRAALNEVAAARDAGGTLAVGTMVVAASENRVDAGAPAVVKLVGTGPAHTAAAQQPGLFASLPHSSLGGGGSGSRGRAASVSGGDLGAGAVASSGGRAEAPAPQGQVEQEECRPSLIVVLTSHKTGTAQARCITEMLEQRYLMQGAARHDHHPPHLHAAAEFAAERLQTQLSGAAGGSGGLYCPSVKLYSSGHHLPRLEDEACPGTLPCPCEGQQERCLSTEAGTIDIPGGSTTVVQVIRNPIDAVLSAYEYHTQTPAPEEWLEQMLMQNMTGWLYSGGVPYDALDALGAFHQALPADSFYSFLRRLPQERGVKLQWWMSSWELYGFARQYASLAVQPGLRFVPLRFEDLQSRFNATARVMLEAFAERLPQLGVEQMLAEVQACHVSSWDHALLASHTHVTNRHPALRRHLRGVLMGDPEIAGRLCQLSAVFGYAPEVPECGGDGGGSGAAAAAGAGQQQGEEEGQAPVDKSRH</sequence>
<proteinExistence type="predicted"/>
<dbReference type="OrthoDB" id="513687at2759"/>
<reference evidence="2 3" key="1">
    <citation type="journal article" date="2010" name="Plant Cell">
        <title>The Chlorella variabilis NC64A genome reveals adaptation to photosymbiosis, coevolution with viruses, and cryptic sex.</title>
        <authorList>
            <person name="Blanc G."/>
            <person name="Duncan G."/>
            <person name="Agarkova I."/>
            <person name="Borodovsky M."/>
            <person name="Gurnon J."/>
            <person name="Kuo A."/>
            <person name="Lindquist E."/>
            <person name="Lucas S."/>
            <person name="Pangilinan J."/>
            <person name="Polle J."/>
            <person name="Salamov A."/>
            <person name="Terry A."/>
            <person name="Yamada T."/>
            <person name="Dunigan D.D."/>
            <person name="Grigoriev I.V."/>
            <person name="Claverie J.M."/>
            <person name="Van Etten J.L."/>
        </authorList>
    </citation>
    <scope>NUCLEOTIDE SEQUENCE [LARGE SCALE GENOMIC DNA]</scope>
    <source>
        <strain evidence="2 3">NC64A</strain>
    </source>
</reference>
<dbReference type="SUPFAM" id="SSF52540">
    <property type="entry name" value="P-loop containing nucleoside triphosphate hydrolases"/>
    <property type="match status" value="1"/>
</dbReference>
<feature type="compositionally biased region" description="Low complexity" evidence="1">
    <location>
        <begin position="514"/>
        <end position="524"/>
    </location>
</feature>
<name>E1Z233_CHLVA</name>
<protein>
    <recommendedName>
        <fullName evidence="4">Sulfotransferase</fullName>
    </recommendedName>
</protein>
<dbReference type="Gene3D" id="3.40.50.300">
    <property type="entry name" value="P-loop containing nucleotide triphosphate hydrolases"/>
    <property type="match status" value="1"/>
</dbReference>
<gene>
    <name evidence="2" type="ORF">CHLNCDRAFT_132983</name>
</gene>
<dbReference type="Proteomes" id="UP000008141">
    <property type="component" value="Unassembled WGS sequence"/>
</dbReference>
<dbReference type="KEGG" id="cvr:CHLNCDRAFT_132983"/>
<feature type="region of interest" description="Disordered" evidence="1">
    <location>
        <begin position="507"/>
        <end position="538"/>
    </location>
</feature>
<accession>E1Z233</accession>